<sequence>MLIPNILADQHIRTETIKNEHKRLMIAWDFEISRNSIPDMKRFNISNLEHMVHLFNNHLNQIWDDSQGMLKYEEHPKSENAKENSSADAVFCTNIVALNLMRQSIHTRQAFFQIVDGTNNFLGNSNNEVSESFLSDSTVSQDLKDFKEDRKNERVLMNFEQPDEHNLTRIDHSDMPKSQIQFVPKRDSPRSMNFVKPASSINLGRPIRLTSSPSTPIISSNCTSQFSCSQNFSPACNYSSYFPRMDDIDFDHKLSCYFCQEALPLKKSFSVQDMNSFRQNYTTDDDSEKEYHDDSSFEIASFYYNSDNEDEVIEREELLEKYQDSTLSEKYQIPNDTEDGVENQYIDMVI</sequence>
<protein>
    <submittedName>
        <fullName evidence="1">Uncharacterized protein</fullName>
    </submittedName>
</protein>
<reference evidence="1" key="1">
    <citation type="submission" date="2020-12" db="EMBL/GenBank/DDBJ databases">
        <title>Metabolic potential, ecology and presence of endohyphal bacteria is reflected in genomic diversity of Mucoromycotina.</title>
        <authorList>
            <person name="Muszewska A."/>
            <person name="Okrasinska A."/>
            <person name="Steczkiewicz K."/>
            <person name="Drgas O."/>
            <person name="Orlowska M."/>
            <person name="Perlinska-Lenart U."/>
            <person name="Aleksandrzak-Piekarczyk T."/>
            <person name="Szatraj K."/>
            <person name="Zielenkiewicz U."/>
            <person name="Pilsyk S."/>
            <person name="Malc E."/>
            <person name="Mieczkowski P."/>
            <person name="Kruszewska J.S."/>
            <person name="Biernat P."/>
            <person name="Pawlowska J."/>
        </authorList>
    </citation>
    <scope>NUCLEOTIDE SEQUENCE</scope>
    <source>
        <strain evidence="1">WA0000017839</strain>
    </source>
</reference>
<keyword evidence="2" id="KW-1185">Reference proteome</keyword>
<dbReference type="AlphaFoldDB" id="A0A8H7QUH5"/>
<gene>
    <name evidence="1" type="ORF">INT47_013173</name>
</gene>
<dbReference type="OrthoDB" id="2275230at2759"/>
<dbReference type="Proteomes" id="UP000603453">
    <property type="component" value="Unassembled WGS sequence"/>
</dbReference>
<comment type="caution">
    <text evidence="1">The sequence shown here is derived from an EMBL/GenBank/DDBJ whole genome shotgun (WGS) entry which is preliminary data.</text>
</comment>
<evidence type="ECO:0000313" key="1">
    <source>
        <dbReference type="EMBL" id="KAG2198989.1"/>
    </source>
</evidence>
<name>A0A8H7QUH5_9FUNG</name>
<dbReference type="EMBL" id="JAEPRD010000102">
    <property type="protein sequence ID" value="KAG2198989.1"/>
    <property type="molecule type" value="Genomic_DNA"/>
</dbReference>
<organism evidence="1 2">
    <name type="scientific">Mucor saturninus</name>
    <dbReference type="NCBI Taxonomy" id="64648"/>
    <lineage>
        <taxon>Eukaryota</taxon>
        <taxon>Fungi</taxon>
        <taxon>Fungi incertae sedis</taxon>
        <taxon>Mucoromycota</taxon>
        <taxon>Mucoromycotina</taxon>
        <taxon>Mucoromycetes</taxon>
        <taxon>Mucorales</taxon>
        <taxon>Mucorineae</taxon>
        <taxon>Mucoraceae</taxon>
        <taxon>Mucor</taxon>
    </lineage>
</organism>
<accession>A0A8H7QUH5</accession>
<proteinExistence type="predicted"/>
<evidence type="ECO:0000313" key="2">
    <source>
        <dbReference type="Proteomes" id="UP000603453"/>
    </source>
</evidence>